<evidence type="ECO:0000313" key="8">
    <source>
        <dbReference type="Proteomes" id="UP000239590"/>
    </source>
</evidence>
<organism evidence="7 8">
    <name type="scientific">Siphonobacter curvatus</name>
    <dbReference type="NCBI Taxonomy" id="2094562"/>
    <lineage>
        <taxon>Bacteria</taxon>
        <taxon>Pseudomonadati</taxon>
        <taxon>Bacteroidota</taxon>
        <taxon>Cytophagia</taxon>
        <taxon>Cytophagales</taxon>
        <taxon>Cytophagaceae</taxon>
        <taxon>Siphonobacter</taxon>
    </lineage>
</organism>
<feature type="region of interest" description="Disordered" evidence="4">
    <location>
        <begin position="494"/>
        <end position="514"/>
    </location>
</feature>
<dbReference type="Pfam" id="PF13174">
    <property type="entry name" value="TPR_6"/>
    <property type="match status" value="2"/>
</dbReference>
<evidence type="ECO:0000313" key="7">
    <source>
        <dbReference type="EMBL" id="PQA56207.1"/>
    </source>
</evidence>
<accession>A0A2S7IJ49</accession>
<dbReference type="Proteomes" id="UP000239590">
    <property type="component" value="Unassembled WGS sequence"/>
</dbReference>
<keyword evidence="2" id="KW-0802">TPR repeat</keyword>
<feature type="domain" description="Outer membrane lipoprotein BamD-like" evidence="6">
    <location>
        <begin position="115"/>
        <end position="199"/>
    </location>
</feature>
<sequence length="722" mass="82167">MPTPLYRYSFLVLFLLGMISCTQHSTAPANVAFHNLTSKYNALLQAQELLGEANKTIFANRRDNYAALLPVLVPIDSQAALLVTNELASVIKKASLVAERHQNAKYLDDAYLVLGQARLQQGDIRNAIETFKYINTNYPDGNARSAALIGLMRAYTEEGEYNVALRVADVVRNLPLSKSETLAYYLTKAYLHQQRREYAVAAAILEESLPMMPKNDRKARVYYALGQLYELTDKPAKAMSQYAAVQRNRPNYDLSFYARLNSLLNQPNQDPKVSFNRMLRDRKNADLQDQIYFAMGSYEERRGHIREAIPYYKRAASLAAQKPEQLAAVYLRIADLSYDPLQDYESAQMYYDSTVQLRPRNLGNLAQITEKKRGLDQFVMHLRVIKTEDSLQKLAAMNPTQLDKYLEKVVSDRQAKEAAEKRLAEEKAARARQEQMLAASGIQPDNVQASSVWYFYNPNSVQRGRQEFQEKWGTRKLEDNWRRVTKETSLTSDNSNITAVRQPGTGDPSNPQATQAVSPLQAEVESMKKTIPFTPEALDASRKKQELAYFELGKLYRLTLNENQKAIQTFEQLLTLFPQTQYESETLYLLYLATEGTPRQAEYKNRLFQKFPDSYYVRLINRSSLTPLTAGAESEAQNLYAQAYETYRQGDYTNALSQTERGLQAYAGNALEDKFALLKAMLMAKTQNAEAYRKALNDFIQNYPGSNLKPMAEEMLTAAKGK</sequence>
<feature type="repeat" description="TPR" evidence="2">
    <location>
        <begin position="219"/>
        <end position="252"/>
    </location>
</feature>
<reference evidence="8" key="1">
    <citation type="submission" date="2018-02" db="EMBL/GenBank/DDBJ databases">
        <title>Genome sequencing of Solimonas sp. HR-BB.</title>
        <authorList>
            <person name="Lee Y."/>
            <person name="Jeon C.O."/>
        </authorList>
    </citation>
    <scope>NUCLEOTIDE SEQUENCE [LARGE SCALE GENOMIC DNA]</scope>
    <source>
        <strain evidence="8">HR-U</strain>
    </source>
</reference>
<dbReference type="Pfam" id="PF13181">
    <property type="entry name" value="TPR_8"/>
    <property type="match status" value="1"/>
</dbReference>
<dbReference type="PROSITE" id="PS50005">
    <property type="entry name" value="TPR"/>
    <property type="match status" value="3"/>
</dbReference>
<dbReference type="InterPro" id="IPR011990">
    <property type="entry name" value="TPR-like_helical_dom_sf"/>
</dbReference>
<dbReference type="SMART" id="SM00028">
    <property type="entry name" value="TPR"/>
    <property type="match status" value="7"/>
</dbReference>
<dbReference type="InterPro" id="IPR019734">
    <property type="entry name" value="TPR_rpt"/>
</dbReference>
<evidence type="ECO:0000256" key="5">
    <source>
        <dbReference type="SAM" id="SignalP"/>
    </source>
</evidence>
<dbReference type="Pfam" id="PF13525">
    <property type="entry name" value="YfiO"/>
    <property type="match status" value="1"/>
</dbReference>
<dbReference type="InterPro" id="IPR039565">
    <property type="entry name" value="BamD-like"/>
</dbReference>
<evidence type="ECO:0000259" key="6">
    <source>
        <dbReference type="Pfam" id="PF13525"/>
    </source>
</evidence>
<dbReference type="Gene3D" id="1.25.40.10">
    <property type="entry name" value="Tetratricopeptide repeat domain"/>
    <property type="match status" value="4"/>
</dbReference>
<dbReference type="OrthoDB" id="1522549at2"/>
<feature type="coiled-coil region" evidence="3">
    <location>
        <begin position="402"/>
        <end position="436"/>
    </location>
</feature>
<dbReference type="AlphaFoldDB" id="A0A2S7IJ49"/>
<keyword evidence="1 5" id="KW-0732">Signal</keyword>
<gene>
    <name evidence="7" type="ORF">C5O19_17825</name>
</gene>
<dbReference type="EMBL" id="PTRA01000003">
    <property type="protein sequence ID" value="PQA56207.1"/>
    <property type="molecule type" value="Genomic_DNA"/>
</dbReference>
<name>A0A2S7IJ49_9BACT</name>
<feature type="signal peptide" evidence="5">
    <location>
        <begin position="1"/>
        <end position="25"/>
    </location>
</feature>
<evidence type="ECO:0000256" key="1">
    <source>
        <dbReference type="ARBA" id="ARBA00022729"/>
    </source>
</evidence>
<feature type="repeat" description="TPR" evidence="2">
    <location>
        <begin position="289"/>
        <end position="322"/>
    </location>
</feature>
<keyword evidence="8" id="KW-1185">Reference proteome</keyword>
<evidence type="ECO:0000256" key="2">
    <source>
        <dbReference type="PROSITE-ProRule" id="PRU00339"/>
    </source>
</evidence>
<proteinExistence type="predicted"/>
<evidence type="ECO:0000256" key="4">
    <source>
        <dbReference type="SAM" id="MobiDB-lite"/>
    </source>
</evidence>
<protein>
    <recommendedName>
        <fullName evidence="6">Outer membrane lipoprotein BamD-like domain-containing protein</fullName>
    </recommendedName>
</protein>
<feature type="repeat" description="TPR" evidence="2">
    <location>
        <begin position="108"/>
        <end position="141"/>
    </location>
</feature>
<dbReference type="SUPFAM" id="SSF81901">
    <property type="entry name" value="HCP-like"/>
    <property type="match status" value="1"/>
</dbReference>
<keyword evidence="3" id="KW-0175">Coiled coil</keyword>
<feature type="chain" id="PRO_5015405648" description="Outer membrane lipoprotein BamD-like domain-containing protein" evidence="5">
    <location>
        <begin position="26"/>
        <end position="722"/>
    </location>
</feature>
<dbReference type="PROSITE" id="PS51257">
    <property type="entry name" value="PROKAR_LIPOPROTEIN"/>
    <property type="match status" value="1"/>
</dbReference>
<evidence type="ECO:0000256" key="3">
    <source>
        <dbReference type="SAM" id="Coils"/>
    </source>
</evidence>
<comment type="caution">
    <text evidence="7">The sequence shown here is derived from an EMBL/GenBank/DDBJ whole genome shotgun (WGS) entry which is preliminary data.</text>
</comment>